<keyword evidence="3" id="KW-1185">Reference proteome</keyword>
<feature type="signal peptide" evidence="1">
    <location>
        <begin position="1"/>
        <end position="28"/>
    </location>
</feature>
<gene>
    <name evidence="2" type="ORF">OUY24_16325</name>
</gene>
<evidence type="ECO:0000313" key="3">
    <source>
        <dbReference type="Proteomes" id="UP001212498"/>
    </source>
</evidence>
<organism evidence="2 3">
    <name type="scientific">Nonomuraea ferruginea</name>
    <dbReference type="NCBI Taxonomy" id="46174"/>
    <lineage>
        <taxon>Bacteria</taxon>
        <taxon>Bacillati</taxon>
        <taxon>Actinomycetota</taxon>
        <taxon>Actinomycetes</taxon>
        <taxon>Streptosporangiales</taxon>
        <taxon>Streptosporangiaceae</taxon>
        <taxon>Nonomuraea</taxon>
    </lineage>
</organism>
<dbReference type="EMBL" id="JAPNUD010000037">
    <property type="protein sequence ID" value="MDA0642201.1"/>
    <property type="molecule type" value="Genomic_DNA"/>
</dbReference>
<dbReference type="RefSeq" id="WP_271276797.1">
    <property type="nucleotide sequence ID" value="NZ_BAABFD010000004.1"/>
</dbReference>
<sequence>MLKRTLISLAVPAMLATGLLAMGGSASAATGERFECQLRTVDNGNASLATCRNRGDYVHWIRCDSGTRIVEVREEFTGRRHVLDCPNGYRLRNQSIGF</sequence>
<reference evidence="2 3" key="1">
    <citation type="submission" date="2022-11" db="EMBL/GenBank/DDBJ databases">
        <title>Nonomuraea corallina sp. nov., a new species of the genus Nonomuraea isolated from sea side sediment in Thai sea.</title>
        <authorList>
            <person name="Ngamcharungchit C."/>
            <person name="Matsumoto A."/>
            <person name="Suriyachadkun C."/>
            <person name="Panbangred W."/>
            <person name="Inahashi Y."/>
            <person name="Intra B."/>
        </authorList>
    </citation>
    <scope>NUCLEOTIDE SEQUENCE [LARGE SCALE GENOMIC DNA]</scope>
    <source>
        <strain evidence="2 3">DSM 43553</strain>
    </source>
</reference>
<comment type="caution">
    <text evidence="2">The sequence shown here is derived from an EMBL/GenBank/DDBJ whole genome shotgun (WGS) entry which is preliminary data.</text>
</comment>
<feature type="chain" id="PRO_5045643125" description="Cyanovirin-N domain-containing protein" evidence="1">
    <location>
        <begin position="29"/>
        <end position="98"/>
    </location>
</feature>
<proteinExistence type="predicted"/>
<evidence type="ECO:0000256" key="1">
    <source>
        <dbReference type="SAM" id="SignalP"/>
    </source>
</evidence>
<dbReference type="Proteomes" id="UP001212498">
    <property type="component" value="Unassembled WGS sequence"/>
</dbReference>
<name>A0ABT4SY78_9ACTN</name>
<accession>A0ABT4SY78</accession>
<evidence type="ECO:0008006" key="4">
    <source>
        <dbReference type="Google" id="ProtNLM"/>
    </source>
</evidence>
<protein>
    <recommendedName>
        <fullName evidence="4">Cyanovirin-N domain-containing protein</fullName>
    </recommendedName>
</protein>
<evidence type="ECO:0000313" key="2">
    <source>
        <dbReference type="EMBL" id="MDA0642201.1"/>
    </source>
</evidence>
<keyword evidence="1" id="KW-0732">Signal</keyword>